<dbReference type="EMBL" id="VZTJ01004932">
    <property type="protein sequence ID" value="NXC08073.1"/>
    <property type="molecule type" value="Genomic_DNA"/>
</dbReference>
<keyword evidence="4" id="KW-0677">Repeat</keyword>
<dbReference type="GO" id="GO:0000981">
    <property type="term" value="F:DNA-binding transcription factor activity, RNA polymerase II-specific"/>
    <property type="evidence" value="ECO:0007669"/>
    <property type="project" value="TreeGrafter"/>
</dbReference>
<evidence type="ECO:0000256" key="7">
    <source>
        <dbReference type="ARBA" id="ARBA00023015"/>
    </source>
</evidence>
<organism evidence="13 14">
    <name type="scientific">Orthonyx spaldingii</name>
    <name type="common">Chowchilla</name>
    <dbReference type="NCBI Taxonomy" id="38397"/>
    <lineage>
        <taxon>Eukaryota</taxon>
        <taxon>Metazoa</taxon>
        <taxon>Chordata</taxon>
        <taxon>Craniata</taxon>
        <taxon>Vertebrata</taxon>
        <taxon>Euteleostomi</taxon>
        <taxon>Archelosauria</taxon>
        <taxon>Archosauria</taxon>
        <taxon>Dinosauria</taxon>
        <taxon>Saurischia</taxon>
        <taxon>Theropoda</taxon>
        <taxon>Coelurosauria</taxon>
        <taxon>Aves</taxon>
        <taxon>Neognathae</taxon>
        <taxon>Neoaves</taxon>
        <taxon>Telluraves</taxon>
        <taxon>Australaves</taxon>
        <taxon>Passeriformes</taxon>
        <taxon>Corvoidea</taxon>
        <taxon>Orthonychidae</taxon>
        <taxon>Orthonyx</taxon>
    </lineage>
</organism>
<dbReference type="PROSITE" id="PS50157">
    <property type="entry name" value="ZINC_FINGER_C2H2_2"/>
    <property type="match status" value="2"/>
</dbReference>
<dbReference type="GO" id="GO:0008270">
    <property type="term" value="F:zinc ion binding"/>
    <property type="evidence" value="ECO:0007669"/>
    <property type="project" value="UniProtKB-KW"/>
</dbReference>
<name>A0A7K8GUP4_ORTSP</name>
<keyword evidence="5 11" id="KW-0863">Zinc-finger</keyword>
<comment type="caution">
    <text evidence="13">The sequence shown here is derived from an EMBL/GenBank/DDBJ whole genome shotgun (WGS) entry which is preliminary data.</text>
</comment>
<evidence type="ECO:0000256" key="1">
    <source>
        <dbReference type="ARBA" id="ARBA00004123"/>
    </source>
</evidence>
<evidence type="ECO:0000256" key="10">
    <source>
        <dbReference type="ARBA" id="ARBA00023242"/>
    </source>
</evidence>
<feature type="domain" description="C2H2-type" evidence="12">
    <location>
        <begin position="38"/>
        <end position="65"/>
    </location>
</feature>
<dbReference type="InterPro" id="IPR036236">
    <property type="entry name" value="Znf_C2H2_sf"/>
</dbReference>
<dbReference type="AlphaFoldDB" id="A0A7K8GUP4"/>
<dbReference type="Gene3D" id="3.30.160.60">
    <property type="entry name" value="Classic Zinc Finger"/>
    <property type="match status" value="2"/>
</dbReference>
<evidence type="ECO:0000256" key="2">
    <source>
        <dbReference type="ARBA" id="ARBA00006991"/>
    </source>
</evidence>
<keyword evidence="10" id="KW-0539">Nucleus</keyword>
<evidence type="ECO:0000256" key="6">
    <source>
        <dbReference type="ARBA" id="ARBA00022833"/>
    </source>
</evidence>
<feature type="non-terminal residue" evidence="13">
    <location>
        <position position="1"/>
    </location>
</feature>
<evidence type="ECO:0000256" key="4">
    <source>
        <dbReference type="ARBA" id="ARBA00022737"/>
    </source>
</evidence>
<comment type="similarity">
    <text evidence="2">Belongs to the krueppel C2H2-type zinc-finger protein family.</text>
</comment>
<feature type="domain" description="C2H2-type" evidence="12">
    <location>
        <begin position="10"/>
        <end position="37"/>
    </location>
</feature>
<evidence type="ECO:0000259" key="12">
    <source>
        <dbReference type="PROSITE" id="PS50157"/>
    </source>
</evidence>
<evidence type="ECO:0000256" key="3">
    <source>
        <dbReference type="ARBA" id="ARBA00022723"/>
    </source>
</evidence>
<dbReference type="SUPFAM" id="SSF57667">
    <property type="entry name" value="beta-beta-alpha zinc fingers"/>
    <property type="match status" value="1"/>
</dbReference>
<accession>A0A7K8GUP4</accession>
<evidence type="ECO:0000313" key="14">
    <source>
        <dbReference type="Proteomes" id="UP000526602"/>
    </source>
</evidence>
<proteinExistence type="inferred from homology"/>
<dbReference type="PROSITE" id="PS00028">
    <property type="entry name" value="ZINC_FINGER_C2H2_1"/>
    <property type="match status" value="2"/>
</dbReference>
<protein>
    <submittedName>
        <fullName evidence="13">ZN165 protein</fullName>
    </submittedName>
</protein>
<evidence type="ECO:0000313" key="13">
    <source>
        <dbReference type="EMBL" id="NXC08073.1"/>
    </source>
</evidence>
<comment type="subcellular location">
    <subcellularLocation>
        <location evidence="1">Nucleus</location>
    </subcellularLocation>
</comment>
<gene>
    <name evidence="13" type="primary">Znf165</name>
    <name evidence="13" type="ORF">ORTSPA_R15598</name>
</gene>
<dbReference type="SMART" id="SM00355">
    <property type="entry name" value="ZnF_C2H2"/>
    <property type="match status" value="2"/>
</dbReference>
<reference evidence="13 14" key="1">
    <citation type="submission" date="2019-09" db="EMBL/GenBank/DDBJ databases">
        <title>Bird 10,000 Genomes (B10K) Project - Family phase.</title>
        <authorList>
            <person name="Zhang G."/>
        </authorList>
    </citation>
    <scope>NUCLEOTIDE SEQUENCE [LARGE SCALE GENOMIC DNA]</scope>
    <source>
        <strain evidence="13">B10K-DU-029-32</strain>
        <tissue evidence="13">Liver or heart</tissue>
    </source>
</reference>
<evidence type="ECO:0000256" key="8">
    <source>
        <dbReference type="ARBA" id="ARBA00023125"/>
    </source>
</evidence>
<dbReference type="FunFam" id="3.30.160.60:FF:000609">
    <property type="entry name" value="zinc finger protein 621"/>
    <property type="match status" value="1"/>
</dbReference>
<dbReference type="PANTHER" id="PTHR23226">
    <property type="entry name" value="ZINC FINGER AND SCAN DOMAIN-CONTAINING"/>
    <property type="match status" value="1"/>
</dbReference>
<dbReference type="GO" id="GO:0005634">
    <property type="term" value="C:nucleus"/>
    <property type="evidence" value="ECO:0007669"/>
    <property type="project" value="UniProtKB-SubCell"/>
</dbReference>
<keyword evidence="7" id="KW-0805">Transcription regulation</keyword>
<sequence length="68" mass="8175">QRMDTGERLYECSKCGKRFQNSSDLLKHYWIHREERPFCCPDCGKGFKKNTHLITHQMIHTGERPYEC</sequence>
<dbReference type="InterPro" id="IPR013087">
    <property type="entry name" value="Znf_C2H2_type"/>
</dbReference>
<dbReference type="Pfam" id="PF00096">
    <property type="entry name" value="zf-C2H2"/>
    <property type="match status" value="2"/>
</dbReference>
<keyword evidence="8" id="KW-0238">DNA-binding</keyword>
<dbReference type="FunFam" id="3.30.160.60:FF:000862">
    <property type="entry name" value="zinc finger protein 697"/>
    <property type="match status" value="1"/>
</dbReference>
<keyword evidence="14" id="KW-1185">Reference proteome</keyword>
<evidence type="ECO:0000256" key="11">
    <source>
        <dbReference type="PROSITE-ProRule" id="PRU00042"/>
    </source>
</evidence>
<evidence type="ECO:0000256" key="9">
    <source>
        <dbReference type="ARBA" id="ARBA00023163"/>
    </source>
</evidence>
<evidence type="ECO:0000256" key="5">
    <source>
        <dbReference type="ARBA" id="ARBA00022771"/>
    </source>
</evidence>
<keyword evidence="3" id="KW-0479">Metal-binding</keyword>
<keyword evidence="6" id="KW-0862">Zinc</keyword>
<keyword evidence="9" id="KW-0804">Transcription</keyword>
<feature type="non-terminal residue" evidence="13">
    <location>
        <position position="68"/>
    </location>
</feature>
<dbReference type="GO" id="GO:0000978">
    <property type="term" value="F:RNA polymerase II cis-regulatory region sequence-specific DNA binding"/>
    <property type="evidence" value="ECO:0007669"/>
    <property type="project" value="TreeGrafter"/>
</dbReference>
<dbReference type="Proteomes" id="UP000526602">
    <property type="component" value="Unassembled WGS sequence"/>
</dbReference>
<dbReference type="PANTHER" id="PTHR23226:SF416">
    <property type="entry name" value="FI01424P"/>
    <property type="match status" value="1"/>
</dbReference>